<evidence type="ECO:0000313" key="2">
    <source>
        <dbReference type="EMBL" id="MDF3839721.1"/>
    </source>
</evidence>
<feature type="region of interest" description="Disordered" evidence="1">
    <location>
        <begin position="29"/>
        <end position="48"/>
    </location>
</feature>
<evidence type="ECO:0000256" key="1">
    <source>
        <dbReference type="SAM" id="MobiDB-lite"/>
    </source>
</evidence>
<reference evidence="2 3" key="1">
    <citation type="submission" date="2023-03" db="EMBL/GenBank/DDBJ databases">
        <title>Draft assemblies of triclosan tolerant bacteria isolated from returned activated sludge.</title>
        <authorList>
            <person name="Van Hamelsveld S."/>
        </authorList>
    </citation>
    <scope>NUCLEOTIDE SEQUENCE [LARGE SCALE GENOMIC DNA]</scope>
    <source>
        <strain evidence="2 3">GW210010_S58</strain>
    </source>
</reference>
<name>A0ABT6B4A3_9BURK</name>
<evidence type="ECO:0000313" key="3">
    <source>
        <dbReference type="Proteomes" id="UP001216674"/>
    </source>
</evidence>
<comment type="caution">
    <text evidence="2">The sequence shown here is derived from an EMBL/GenBank/DDBJ whole genome shotgun (WGS) entry which is preliminary data.</text>
</comment>
<proteinExistence type="predicted"/>
<sequence length="48" mass="5438">MRSTALRAQAGYQLASFMAKAIESQLRDEAKKGKKKSSARVQEELDYF</sequence>
<accession>A0ABT6B4A3</accession>
<dbReference type="Proteomes" id="UP001216674">
    <property type="component" value="Unassembled WGS sequence"/>
</dbReference>
<gene>
    <name evidence="2" type="ORF">P3W85_43315</name>
</gene>
<dbReference type="EMBL" id="JARJLM010000702">
    <property type="protein sequence ID" value="MDF3839721.1"/>
    <property type="molecule type" value="Genomic_DNA"/>
</dbReference>
<keyword evidence="3" id="KW-1185">Reference proteome</keyword>
<protein>
    <submittedName>
        <fullName evidence="2">Uncharacterized protein</fullName>
    </submittedName>
</protein>
<dbReference type="RefSeq" id="WP_276269343.1">
    <property type="nucleotide sequence ID" value="NZ_JARJLM010000702.1"/>
</dbReference>
<organism evidence="2 3">
    <name type="scientific">Cupriavidus basilensis</name>
    <dbReference type="NCBI Taxonomy" id="68895"/>
    <lineage>
        <taxon>Bacteria</taxon>
        <taxon>Pseudomonadati</taxon>
        <taxon>Pseudomonadota</taxon>
        <taxon>Betaproteobacteria</taxon>
        <taxon>Burkholderiales</taxon>
        <taxon>Burkholderiaceae</taxon>
        <taxon>Cupriavidus</taxon>
    </lineage>
</organism>